<dbReference type="EMBL" id="JBFOLK010000003">
    <property type="protein sequence ID" value="KAL2525587.1"/>
    <property type="molecule type" value="Genomic_DNA"/>
</dbReference>
<feature type="compositionally biased region" description="Low complexity" evidence="8">
    <location>
        <begin position="136"/>
        <end position="159"/>
    </location>
</feature>
<name>A0ABD1UKR8_9LAMI</name>
<reference evidence="11" key="1">
    <citation type="submission" date="2024-07" db="EMBL/GenBank/DDBJ databases">
        <title>Two chromosome-level genome assemblies of Korean endemic species Abeliophyllum distichum and Forsythia ovata (Oleaceae).</title>
        <authorList>
            <person name="Jang H."/>
        </authorList>
    </citation>
    <scope>NUCLEOTIDE SEQUENCE [LARGE SCALE GENOMIC DNA]</scope>
</reference>
<dbReference type="Proteomes" id="UP001604336">
    <property type="component" value="Unassembled WGS sequence"/>
</dbReference>
<evidence type="ECO:0000256" key="1">
    <source>
        <dbReference type="ARBA" id="ARBA00004141"/>
    </source>
</evidence>
<evidence type="ECO:0000313" key="10">
    <source>
        <dbReference type="EMBL" id="KAL2525587.1"/>
    </source>
</evidence>
<dbReference type="GO" id="GO:0048608">
    <property type="term" value="P:reproductive structure development"/>
    <property type="evidence" value="ECO:0007669"/>
    <property type="project" value="UniProtKB-ARBA"/>
</dbReference>
<evidence type="ECO:0000313" key="11">
    <source>
        <dbReference type="Proteomes" id="UP001604336"/>
    </source>
</evidence>
<proteinExistence type="inferred from homology"/>
<evidence type="ECO:0000256" key="4">
    <source>
        <dbReference type="ARBA" id="ARBA00022677"/>
    </source>
</evidence>
<feature type="transmembrane region" description="Helical" evidence="9">
    <location>
        <begin position="21"/>
        <end position="41"/>
    </location>
</feature>
<feature type="transmembrane region" description="Helical" evidence="9">
    <location>
        <begin position="47"/>
        <end position="65"/>
    </location>
</feature>
<evidence type="ECO:0000256" key="9">
    <source>
        <dbReference type="SAM" id="Phobius"/>
    </source>
</evidence>
<evidence type="ECO:0000256" key="3">
    <source>
        <dbReference type="ARBA" id="ARBA00010858"/>
    </source>
</evidence>
<comment type="caution">
    <text evidence="10">The sequence shown here is derived from an EMBL/GenBank/DDBJ whole genome shotgun (WGS) entry which is preliminary data.</text>
</comment>
<dbReference type="PANTHER" id="PTHR33203">
    <property type="entry name" value="OLEOSIN"/>
    <property type="match status" value="1"/>
</dbReference>
<comment type="subcellular location">
    <subcellularLocation>
        <location evidence="2">Lipid droplet</location>
    </subcellularLocation>
    <subcellularLocation>
        <location evidence="1">Membrane</location>
        <topology evidence="1">Multi-pass membrane protein</topology>
    </subcellularLocation>
</comment>
<dbReference type="AlphaFoldDB" id="A0ABD1UKR8"/>
<feature type="region of interest" description="Disordered" evidence="8">
    <location>
        <begin position="124"/>
        <end position="165"/>
    </location>
</feature>
<dbReference type="Pfam" id="PF01277">
    <property type="entry name" value="Oleosin"/>
    <property type="match status" value="1"/>
</dbReference>
<dbReference type="InterPro" id="IPR000136">
    <property type="entry name" value="Oleosin"/>
</dbReference>
<evidence type="ECO:0000256" key="8">
    <source>
        <dbReference type="SAM" id="MobiDB-lite"/>
    </source>
</evidence>
<comment type="similarity">
    <text evidence="3">Belongs to the oleosin family.</text>
</comment>
<keyword evidence="7 9" id="KW-0472">Membrane</keyword>
<evidence type="ECO:0000256" key="6">
    <source>
        <dbReference type="ARBA" id="ARBA00022989"/>
    </source>
</evidence>
<dbReference type="PANTHER" id="PTHR33203:SF24">
    <property type="entry name" value="OLEOSIN"/>
    <property type="match status" value="1"/>
</dbReference>
<keyword evidence="6 9" id="KW-1133">Transmembrane helix</keyword>
<feature type="transmembrane region" description="Helical" evidence="9">
    <location>
        <begin position="72"/>
        <end position="96"/>
    </location>
</feature>
<keyword evidence="4" id="KW-0551">Lipid droplet</keyword>
<dbReference type="GO" id="GO:0016020">
    <property type="term" value="C:membrane"/>
    <property type="evidence" value="ECO:0007669"/>
    <property type="project" value="UniProtKB-SubCell"/>
</dbReference>
<organism evidence="10 11">
    <name type="scientific">Abeliophyllum distichum</name>
    <dbReference type="NCBI Taxonomy" id="126358"/>
    <lineage>
        <taxon>Eukaryota</taxon>
        <taxon>Viridiplantae</taxon>
        <taxon>Streptophyta</taxon>
        <taxon>Embryophyta</taxon>
        <taxon>Tracheophyta</taxon>
        <taxon>Spermatophyta</taxon>
        <taxon>Magnoliopsida</taxon>
        <taxon>eudicotyledons</taxon>
        <taxon>Gunneridae</taxon>
        <taxon>Pentapetalae</taxon>
        <taxon>asterids</taxon>
        <taxon>lamiids</taxon>
        <taxon>Lamiales</taxon>
        <taxon>Oleaceae</taxon>
        <taxon>Forsythieae</taxon>
        <taxon>Abeliophyllum</taxon>
    </lineage>
</organism>
<dbReference type="GO" id="GO:0005811">
    <property type="term" value="C:lipid droplet"/>
    <property type="evidence" value="ECO:0007669"/>
    <property type="project" value="UniProtKB-SubCell"/>
</dbReference>
<evidence type="ECO:0000256" key="5">
    <source>
        <dbReference type="ARBA" id="ARBA00022692"/>
    </source>
</evidence>
<keyword evidence="5 9" id="KW-0812">Transmembrane</keyword>
<evidence type="ECO:0000256" key="7">
    <source>
        <dbReference type="ARBA" id="ARBA00023136"/>
    </source>
</evidence>
<keyword evidence="11" id="KW-1185">Reference proteome</keyword>
<dbReference type="GO" id="GO:0009791">
    <property type="term" value="P:post-embryonic development"/>
    <property type="evidence" value="ECO:0007669"/>
    <property type="project" value="UniProtKB-ARBA"/>
</dbReference>
<sequence length="165" mass="17658">MSDQQTPMSQRLQDSAPSSGQAIRFLTAATIGGVLLGLSGLTLTGTVISLIIVTPVLVLFSPILIPAGIVLFLVTAGFLFAGACGVAALAALAWIYNYVAGKHPPGSEQLDYARMRIESKARDVKERAKDYGNQVQQKTQEQPKTQEQQKTQEQPKTQEASVKGS</sequence>
<protein>
    <submittedName>
        <fullName evidence="10">Oleosin family protein</fullName>
    </submittedName>
</protein>
<accession>A0ABD1UKR8</accession>
<gene>
    <name evidence="10" type="ORF">Adt_10641</name>
</gene>
<evidence type="ECO:0000256" key="2">
    <source>
        <dbReference type="ARBA" id="ARBA00004502"/>
    </source>
</evidence>